<accession>A0ABN3VL42</accession>
<evidence type="ECO:0000313" key="8">
    <source>
        <dbReference type="EMBL" id="GAA2815809.1"/>
    </source>
</evidence>
<dbReference type="Gene3D" id="3.10.450.50">
    <property type="match status" value="1"/>
</dbReference>
<comment type="caution">
    <text evidence="8">The sequence shown here is derived from an EMBL/GenBank/DDBJ whole genome shotgun (WGS) entry which is preliminary data.</text>
</comment>
<dbReference type="Proteomes" id="UP001500979">
    <property type="component" value="Unassembled WGS sequence"/>
</dbReference>
<dbReference type="NCBIfam" id="NF007214">
    <property type="entry name" value="PRK09636.1"/>
    <property type="match status" value="1"/>
</dbReference>
<dbReference type="InterPro" id="IPR013324">
    <property type="entry name" value="RNA_pol_sigma_r3/r4-like"/>
</dbReference>
<evidence type="ECO:0000256" key="3">
    <source>
        <dbReference type="ARBA" id="ARBA00023015"/>
    </source>
</evidence>
<keyword evidence="3" id="KW-0805">Transcription regulation</keyword>
<evidence type="ECO:0000313" key="9">
    <source>
        <dbReference type="Proteomes" id="UP001500979"/>
    </source>
</evidence>
<dbReference type="PANTHER" id="PTHR30173:SF43">
    <property type="entry name" value="ECF RNA POLYMERASE SIGMA FACTOR SIGI-RELATED"/>
    <property type="match status" value="1"/>
</dbReference>
<feature type="domain" description="RNA polymerase sigma factor 70 region 4 type 2" evidence="7">
    <location>
        <begin position="110"/>
        <end position="159"/>
    </location>
</feature>
<dbReference type="Pfam" id="PF04542">
    <property type="entry name" value="Sigma70_r2"/>
    <property type="match status" value="1"/>
</dbReference>
<organism evidence="8 9">
    <name type="scientific">Saccharopolyspora taberi</name>
    <dbReference type="NCBI Taxonomy" id="60895"/>
    <lineage>
        <taxon>Bacteria</taxon>
        <taxon>Bacillati</taxon>
        <taxon>Actinomycetota</taxon>
        <taxon>Actinomycetes</taxon>
        <taxon>Pseudonocardiales</taxon>
        <taxon>Pseudonocardiaceae</taxon>
        <taxon>Saccharopolyspora</taxon>
    </lineage>
</organism>
<dbReference type="SUPFAM" id="SSF88659">
    <property type="entry name" value="Sigma3 and sigma4 domains of RNA polymerase sigma factors"/>
    <property type="match status" value="1"/>
</dbReference>
<evidence type="ECO:0000259" key="7">
    <source>
        <dbReference type="Pfam" id="PF08281"/>
    </source>
</evidence>
<feature type="domain" description="RNA polymerase sigma-70 region 2" evidence="6">
    <location>
        <begin position="13"/>
        <end position="75"/>
    </location>
</feature>
<evidence type="ECO:0000256" key="1">
    <source>
        <dbReference type="ARBA" id="ARBA00010641"/>
    </source>
</evidence>
<keyword evidence="9" id="KW-1185">Reference proteome</keyword>
<comment type="subunit">
    <text evidence="2">Interacts transiently with the RNA polymerase catalytic core formed by RpoA, RpoB, RpoC and RpoZ (2 alpha, 1 beta, 1 beta' and 1 omega subunit) to form the RNA polymerase holoenzyme that can initiate transcription.</text>
</comment>
<evidence type="ECO:0000256" key="4">
    <source>
        <dbReference type="ARBA" id="ARBA00023082"/>
    </source>
</evidence>
<comment type="similarity">
    <text evidence="1">Belongs to the sigma-70 factor family. ECF subfamily.</text>
</comment>
<sequence length="295" mass="32424">MSDVADRLEAEWSRHRPAVFGAAYRLLGSVAEAEDVVQDVWLRAAAADVSGVEDLRAWLVTIAARRSYDVLKSARVQREDYVGPWLPEPLVTGPDAAQQVLVDESVSTAMLLVMETLSPPERVAFVLHDVFSFSFDEIAEVLDVSVPTARKAASRARSRIARARDSTPDAPRSERERLLLTFRGAYLNGDLAALIELLHPDVRYVTDGGGRVTAAQVPILGGQRVAEVMVRVGQGRWRPDRMVLADIGGEPALVCVQDGQVFSVDTLVIDGGRIREYRRVMNPEKLGHLRAVTFG</sequence>
<reference evidence="8 9" key="1">
    <citation type="journal article" date="2019" name="Int. J. Syst. Evol. Microbiol.">
        <title>The Global Catalogue of Microorganisms (GCM) 10K type strain sequencing project: providing services to taxonomists for standard genome sequencing and annotation.</title>
        <authorList>
            <consortium name="The Broad Institute Genomics Platform"/>
            <consortium name="The Broad Institute Genome Sequencing Center for Infectious Disease"/>
            <person name="Wu L."/>
            <person name="Ma J."/>
        </authorList>
    </citation>
    <scope>NUCLEOTIDE SEQUENCE [LARGE SCALE GENOMIC DNA]</scope>
    <source>
        <strain evidence="8 9">JCM 9383</strain>
    </source>
</reference>
<keyword evidence="5" id="KW-0804">Transcription</keyword>
<dbReference type="InterPro" id="IPR013249">
    <property type="entry name" value="RNA_pol_sigma70_r4_t2"/>
</dbReference>
<dbReference type="InterPro" id="IPR014284">
    <property type="entry name" value="RNA_pol_sigma-70_dom"/>
</dbReference>
<dbReference type="SUPFAM" id="SSF88946">
    <property type="entry name" value="Sigma2 domain of RNA polymerase sigma factors"/>
    <property type="match status" value="1"/>
</dbReference>
<dbReference type="Gene3D" id="1.10.1740.10">
    <property type="match status" value="1"/>
</dbReference>
<dbReference type="InterPro" id="IPR013325">
    <property type="entry name" value="RNA_pol_sigma_r2"/>
</dbReference>
<dbReference type="InterPro" id="IPR052704">
    <property type="entry name" value="ECF_Sigma-70_Domain"/>
</dbReference>
<proteinExistence type="inferred from homology"/>
<evidence type="ECO:0000256" key="5">
    <source>
        <dbReference type="ARBA" id="ARBA00023163"/>
    </source>
</evidence>
<dbReference type="Pfam" id="PF08281">
    <property type="entry name" value="Sigma70_r4_2"/>
    <property type="match status" value="1"/>
</dbReference>
<keyword evidence="4" id="KW-0731">Sigma factor</keyword>
<dbReference type="InterPro" id="IPR036388">
    <property type="entry name" value="WH-like_DNA-bd_sf"/>
</dbReference>
<dbReference type="NCBIfam" id="TIGR02937">
    <property type="entry name" value="sigma70-ECF"/>
    <property type="match status" value="1"/>
</dbReference>
<name>A0ABN3VL42_9PSEU</name>
<dbReference type="Gene3D" id="1.10.10.10">
    <property type="entry name" value="Winged helix-like DNA-binding domain superfamily/Winged helix DNA-binding domain"/>
    <property type="match status" value="1"/>
</dbReference>
<evidence type="ECO:0000256" key="2">
    <source>
        <dbReference type="ARBA" id="ARBA00011344"/>
    </source>
</evidence>
<dbReference type="EMBL" id="BAAAUX010000029">
    <property type="protein sequence ID" value="GAA2815809.1"/>
    <property type="molecule type" value="Genomic_DNA"/>
</dbReference>
<protein>
    <submittedName>
        <fullName evidence="8">RNA polymerase sigma-70 factor</fullName>
    </submittedName>
</protein>
<dbReference type="InterPro" id="IPR007627">
    <property type="entry name" value="RNA_pol_sigma70_r2"/>
</dbReference>
<evidence type="ECO:0000259" key="6">
    <source>
        <dbReference type="Pfam" id="PF04542"/>
    </source>
</evidence>
<gene>
    <name evidence="8" type="ORF">GCM10010470_59080</name>
</gene>
<dbReference type="InterPro" id="IPR032710">
    <property type="entry name" value="NTF2-like_dom_sf"/>
</dbReference>
<dbReference type="SUPFAM" id="SSF54427">
    <property type="entry name" value="NTF2-like"/>
    <property type="match status" value="1"/>
</dbReference>
<dbReference type="PANTHER" id="PTHR30173">
    <property type="entry name" value="SIGMA 19 FACTOR"/>
    <property type="match status" value="1"/>
</dbReference>